<dbReference type="Proteomes" id="UP000800039">
    <property type="component" value="Unassembled WGS sequence"/>
</dbReference>
<name>A0A9P4L4Q8_9PLEO</name>
<reference evidence="2" key="1">
    <citation type="submission" date="2020-01" db="EMBL/GenBank/DDBJ databases">
        <authorList>
            <consortium name="DOE Joint Genome Institute"/>
            <person name="Haridas S."/>
            <person name="Albert R."/>
            <person name="Binder M."/>
            <person name="Bloem J."/>
            <person name="Labutti K."/>
            <person name="Salamov A."/>
            <person name="Andreopoulos B."/>
            <person name="Baker S.E."/>
            <person name="Barry K."/>
            <person name="Bills G."/>
            <person name="Bluhm B.H."/>
            <person name="Cannon C."/>
            <person name="Castanera R."/>
            <person name="Culley D.E."/>
            <person name="Daum C."/>
            <person name="Ezra D."/>
            <person name="Gonzalez J.B."/>
            <person name="Henrissat B."/>
            <person name="Kuo A."/>
            <person name="Liang C."/>
            <person name="Lipzen A."/>
            <person name="Lutzoni F."/>
            <person name="Magnuson J."/>
            <person name="Mondo S."/>
            <person name="Nolan M."/>
            <person name="Ohm R."/>
            <person name="Pangilinan J."/>
            <person name="Park H.-J."/>
            <person name="Ramirez L."/>
            <person name="Alfaro M."/>
            <person name="Sun H."/>
            <person name="Tritt A."/>
            <person name="Yoshinaga Y."/>
            <person name="Zwiers L.-H."/>
            <person name="Turgeon B.G."/>
            <person name="Goodwin S.B."/>
            <person name="Spatafora J.W."/>
            <person name="Crous P.W."/>
            <person name="Grigoriev I.V."/>
        </authorList>
    </citation>
    <scope>NUCLEOTIDE SEQUENCE</scope>
    <source>
        <strain evidence="2">CBS 394.84</strain>
    </source>
</reference>
<dbReference type="RefSeq" id="XP_040784130.1">
    <property type="nucleotide sequence ID" value="XM_040930400.1"/>
</dbReference>
<protein>
    <submittedName>
        <fullName evidence="2">Uncharacterized protein</fullName>
    </submittedName>
</protein>
<sequence length="112" mass="11925">MSLIGQVFNKALSKNISVYLSESGDGFKRIPGAIDQALKAAALQKVKRSFESGALFTDDDMKQMERVVVTNMSHQSPGDPNAHYSVQGETGSGTKVKGGHVAENPSNQTQAS</sequence>
<evidence type="ECO:0000313" key="2">
    <source>
        <dbReference type="EMBL" id="KAF1841567.1"/>
    </source>
</evidence>
<gene>
    <name evidence="2" type="ORF">K460DRAFT_318677</name>
</gene>
<proteinExistence type="predicted"/>
<feature type="region of interest" description="Disordered" evidence="1">
    <location>
        <begin position="72"/>
        <end position="112"/>
    </location>
</feature>
<accession>A0A9P4L4Q8</accession>
<evidence type="ECO:0000313" key="3">
    <source>
        <dbReference type="Proteomes" id="UP000800039"/>
    </source>
</evidence>
<dbReference type="EMBL" id="ML976618">
    <property type="protein sequence ID" value="KAF1841567.1"/>
    <property type="molecule type" value="Genomic_DNA"/>
</dbReference>
<comment type="caution">
    <text evidence="2">The sequence shown here is derived from an EMBL/GenBank/DDBJ whole genome shotgun (WGS) entry which is preliminary data.</text>
</comment>
<evidence type="ECO:0000256" key="1">
    <source>
        <dbReference type="SAM" id="MobiDB-lite"/>
    </source>
</evidence>
<dbReference type="OrthoDB" id="3767226at2759"/>
<organism evidence="2 3">
    <name type="scientific">Cucurbitaria berberidis CBS 394.84</name>
    <dbReference type="NCBI Taxonomy" id="1168544"/>
    <lineage>
        <taxon>Eukaryota</taxon>
        <taxon>Fungi</taxon>
        <taxon>Dikarya</taxon>
        <taxon>Ascomycota</taxon>
        <taxon>Pezizomycotina</taxon>
        <taxon>Dothideomycetes</taxon>
        <taxon>Pleosporomycetidae</taxon>
        <taxon>Pleosporales</taxon>
        <taxon>Pleosporineae</taxon>
        <taxon>Cucurbitariaceae</taxon>
        <taxon>Cucurbitaria</taxon>
    </lineage>
</organism>
<dbReference type="GeneID" id="63847652"/>
<dbReference type="AlphaFoldDB" id="A0A9P4L4Q8"/>
<keyword evidence="3" id="KW-1185">Reference proteome</keyword>